<proteinExistence type="predicted"/>
<dbReference type="GO" id="GO:0004775">
    <property type="term" value="F:succinate-CoA ligase (ADP-forming) activity"/>
    <property type="evidence" value="ECO:0007669"/>
    <property type="project" value="TreeGrafter"/>
</dbReference>
<evidence type="ECO:0000313" key="4">
    <source>
        <dbReference type="EMBL" id="QEO17982.1"/>
    </source>
</evidence>
<keyword evidence="1" id="KW-0816">Tricarboxylic acid cycle</keyword>
<dbReference type="InterPro" id="IPR016102">
    <property type="entry name" value="Succinyl-CoA_synth-like"/>
</dbReference>
<dbReference type="OrthoDB" id="5580580at2"/>
<dbReference type="GO" id="GO:0004776">
    <property type="term" value="F:succinate-CoA ligase (GDP-forming) activity"/>
    <property type="evidence" value="ECO:0007669"/>
    <property type="project" value="TreeGrafter"/>
</dbReference>
<gene>
    <name evidence="4" type="primary">fdrA</name>
    <name evidence="4" type="ORF">FLP30_09735</name>
</gene>
<keyword evidence="5" id="KW-1185">Reference proteome</keyword>
<dbReference type="InterPro" id="IPR005811">
    <property type="entry name" value="SUCC_ACL_C"/>
</dbReference>
<evidence type="ECO:0000313" key="5">
    <source>
        <dbReference type="Proteomes" id="UP000324536"/>
    </source>
</evidence>
<dbReference type="SUPFAM" id="SSF52210">
    <property type="entry name" value="Succinyl-CoA synthetase domains"/>
    <property type="match status" value="2"/>
</dbReference>
<organism evidence="4 5">
    <name type="scientific">Acetobacter vaccinii</name>
    <dbReference type="NCBI Taxonomy" id="2592655"/>
    <lineage>
        <taxon>Bacteria</taxon>
        <taxon>Pseudomonadati</taxon>
        <taxon>Pseudomonadota</taxon>
        <taxon>Alphaproteobacteria</taxon>
        <taxon>Acetobacterales</taxon>
        <taxon>Acetobacteraceae</taxon>
        <taxon>Acetobacter</taxon>
    </lineage>
</organism>
<accession>A0A5C1YT28</accession>
<dbReference type="GO" id="GO:0006099">
    <property type="term" value="P:tricarboxylic acid cycle"/>
    <property type="evidence" value="ECO:0007669"/>
    <property type="project" value="UniProtKB-KW"/>
</dbReference>
<dbReference type="EMBL" id="CP043506">
    <property type="protein sequence ID" value="QEO17982.1"/>
    <property type="molecule type" value="Genomic_DNA"/>
</dbReference>
<sequence>MASRLIIRQREYHDSVRLMRVSEALRHEEGVTEAIAMMATANNRKILATSGLLTPEASTANPDDLIIAIVAETDAQAEHALGTAEQLLAQKPQSAQGALQPRSLDAAVAMQPQANLACISVPGAYAFREAKRALELGLNVFLFSDNVSLEHERSLKELAAAKNRLLMGPDCGTAIINGVGIGFANAVARGRVGIVAASGTGTQEISSLLDWLGLGVSQAIGTGGRDLKQDIGGLCMLQGLDLLAQDDGTDVIVVTSKPPSPEVADKVLAACAAIAKPVIVNFIGQDSTDEHGALKRTRTLAETAQAAAQALGVSVPLPALSTVEQEDFLQTSLSKRTPQQRYLRGLYAGGTLCYEALFLLHDVVGDVYSNLHHNAYALPDPFSSREHTVIDLGDDAYTESRAHPMIDPLLRNQRILKEAQDPQVALLLIDLVLGYGAHENPAALLAETVTQARAIAAAQGRHLPVIVTICGTRADPQNYALQAATLRAADILVARNNAEAVTLAGRYLRMLHD</sequence>
<dbReference type="GO" id="GO:0005829">
    <property type="term" value="C:cytosol"/>
    <property type="evidence" value="ECO:0007669"/>
    <property type="project" value="TreeGrafter"/>
</dbReference>
<protein>
    <submittedName>
        <fullName evidence="4">Acyl-CoA synthetase FdrA</fullName>
    </submittedName>
</protein>
<evidence type="ECO:0000259" key="3">
    <source>
        <dbReference type="Pfam" id="PF02629"/>
    </source>
</evidence>
<dbReference type="KEGG" id="acek:FLP30_09735"/>
<dbReference type="GO" id="GO:0009361">
    <property type="term" value="C:succinate-CoA ligase complex (ADP-forming)"/>
    <property type="evidence" value="ECO:0007669"/>
    <property type="project" value="TreeGrafter"/>
</dbReference>
<dbReference type="RefSeq" id="WP_149279658.1">
    <property type="nucleotide sequence ID" value="NZ_CP043506.1"/>
</dbReference>
<dbReference type="Pfam" id="PF02629">
    <property type="entry name" value="CoA_binding"/>
    <property type="match status" value="1"/>
</dbReference>
<dbReference type="PANTHER" id="PTHR11117">
    <property type="entry name" value="SUCCINYL-COA LIGASE SUBUNIT ALPHA"/>
    <property type="match status" value="1"/>
</dbReference>
<name>A0A5C1YT28_9PROT</name>
<dbReference type="Proteomes" id="UP000324536">
    <property type="component" value="Chromosome"/>
</dbReference>
<dbReference type="InterPro" id="IPR003781">
    <property type="entry name" value="CoA-bd"/>
</dbReference>
<reference evidence="4 5" key="1">
    <citation type="submission" date="2019-09" db="EMBL/GenBank/DDBJ databases">
        <title>Genome sequencing of strain KACC 21233.</title>
        <authorList>
            <person name="Heo J."/>
            <person name="Kim S.-J."/>
            <person name="Kim J.-S."/>
            <person name="Hong S.-B."/>
            <person name="Kwon S.-W."/>
        </authorList>
    </citation>
    <scope>NUCLEOTIDE SEQUENCE [LARGE SCALE GENOMIC DNA]</scope>
    <source>
        <strain evidence="4 5">KACC 21233</strain>
    </source>
</reference>
<dbReference type="Gene3D" id="3.40.50.261">
    <property type="entry name" value="Succinyl-CoA synthetase domains"/>
    <property type="match status" value="2"/>
</dbReference>
<dbReference type="AlphaFoldDB" id="A0A5C1YT28"/>
<dbReference type="NCBIfam" id="NF004760">
    <property type="entry name" value="PRK06091.1"/>
    <property type="match status" value="1"/>
</dbReference>
<evidence type="ECO:0000259" key="2">
    <source>
        <dbReference type="Pfam" id="PF00549"/>
    </source>
</evidence>
<feature type="domain" description="CoA-binding" evidence="3">
    <location>
        <begin position="190"/>
        <end position="281"/>
    </location>
</feature>
<feature type="domain" description="ATP-citrate synthase/succinyl-CoA ligase C-terminal" evidence="2">
    <location>
        <begin position="346"/>
        <end position="505"/>
    </location>
</feature>
<dbReference type="PANTHER" id="PTHR11117:SF24">
    <property type="entry name" value="PROTEIN FDRA"/>
    <property type="match status" value="1"/>
</dbReference>
<evidence type="ECO:0000256" key="1">
    <source>
        <dbReference type="ARBA" id="ARBA00022532"/>
    </source>
</evidence>
<dbReference type="Gene3D" id="3.40.50.720">
    <property type="entry name" value="NAD(P)-binding Rossmann-like Domain"/>
    <property type="match status" value="1"/>
</dbReference>
<dbReference type="Pfam" id="PF00549">
    <property type="entry name" value="Ligase_CoA"/>
    <property type="match status" value="1"/>
</dbReference>